<evidence type="ECO:0000256" key="3">
    <source>
        <dbReference type="ARBA" id="ARBA00022679"/>
    </source>
</evidence>
<keyword evidence="9" id="KW-1185">Reference proteome</keyword>
<evidence type="ECO:0000256" key="4">
    <source>
        <dbReference type="ARBA" id="ARBA00022691"/>
    </source>
</evidence>
<evidence type="ECO:0000313" key="9">
    <source>
        <dbReference type="Proteomes" id="UP000650833"/>
    </source>
</evidence>
<keyword evidence="2 6" id="KW-0489">Methyltransferase</keyword>
<organism evidence="8 9">
    <name type="scientific">Mucor plumbeus</name>
    <dbReference type="NCBI Taxonomy" id="97098"/>
    <lineage>
        <taxon>Eukaryota</taxon>
        <taxon>Fungi</taxon>
        <taxon>Fungi incertae sedis</taxon>
        <taxon>Mucoromycota</taxon>
        <taxon>Mucoromycotina</taxon>
        <taxon>Mucoromycetes</taxon>
        <taxon>Mucorales</taxon>
        <taxon>Mucorineae</taxon>
        <taxon>Mucoraceae</taxon>
        <taxon>Mucor</taxon>
    </lineage>
</organism>
<dbReference type="EC" id="2.1.1.-" evidence="6"/>
<dbReference type="CDD" id="cd02440">
    <property type="entry name" value="AdoMet_MTases"/>
    <property type="match status" value="1"/>
</dbReference>
<name>A0A8H7VA28_9FUNG</name>
<comment type="caution">
    <text evidence="8">The sequence shown here is derived from an EMBL/GenBank/DDBJ whole genome shotgun (WGS) entry which is preliminary data.</text>
</comment>
<dbReference type="EMBL" id="JAEPRC010000071">
    <property type="protein sequence ID" value="KAG2211102.1"/>
    <property type="molecule type" value="Genomic_DNA"/>
</dbReference>
<sequence length="337" mass="38839">MEKRACNQEEKLVFNNSKIEMKRTHTENGKQPNKRVFKRPTTISVGSSNTENTQRYLGAKTRGTIEFAEKQPAKKKPFGKYEYGNYQGYYTSRRLQGKALIDPRLDLLDKTLFEGKHILDIGCNSGNISIALAKKYKIASMHGVDIDDSLISKANINLCKAYSLDHPDTPSPIDLSLRFNYFPQSMTNMFGMMPISLPPVKHKEKNSFPFNVHFEVMDWAQKPIEKYNQYDTVLALSITKWIQLHNGDKGLKTFFRKVYDSLTPGGTFVLEPQDFETFQRRAKKIDPSKDVEQELKFRPEDYTDFLINKLGFKQVLDLGIPKGEIKGFERPIILYIK</sequence>
<dbReference type="Pfam" id="PF13847">
    <property type="entry name" value="Methyltransf_31"/>
    <property type="match status" value="1"/>
</dbReference>
<dbReference type="GO" id="GO:0040031">
    <property type="term" value="P:snRNA modification"/>
    <property type="evidence" value="ECO:0007669"/>
    <property type="project" value="TreeGrafter"/>
</dbReference>
<evidence type="ECO:0000256" key="1">
    <source>
        <dbReference type="ARBA" id="ARBA00008361"/>
    </source>
</evidence>
<gene>
    <name evidence="8" type="ORF">INT46_004701</name>
</gene>
<evidence type="ECO:0000259" key="7">
    <source>
        <dbReference type="PROSITE" id="PS51515"/>
    </source>
</evidence>
<dbReference type="Gene3D" id="3.40.50.150">
    <property type="entry name" value="Vaccinia Virus protein VP39"/>
    <property type="match status" value="1"/>
</dbReference>
<dbReference type="AlphaFoldDB" id="A0A8H7VA28"/>
<accession>A0A8H7VA28</accession>
<dbReference type="PANTHER" id="PTHR12315:SF0">
    <property type="entry name" value="7SK SNRNA METHYLPHOSPHATE CAPPING ENZYME"/>
    <property type="match status" value="1"/>
</dbReference>
<dbReference type="InterPro" id="IPR029063">
    <property type="entry name" value="SAM-dependent_MTases_sf"/>
</dbReference>
<dbReference type="SUPFAM" id="SSF53335">
    <property type="entry name" value="S-adenosyl-L-methionine-dependent methyltransferases"/>
    <property type="match status" value="1"/>
</dbReference>
<dbReference type="InterPro" id="IPR010675">
    <property type="entry name" value="Bin3_C"/>
</dbReference>
<reference evidence="8" key="1">
    <citation type="submission" date="2020-12" db="EMBL/GenBank/DDBJ databases">
        <title>Metabolic potential, ecology and presence of endohyphal bacteria is reflected in genomic diversity of Mucoromycotina.</title>
        <authorList>
            <person name="Muszewska A."/>
            <person name="Okrasinska A."/>
            <person name="Steczkiewicz K."/>
            <person name="Drgas O."/>
            <person name="Orlowska M."/>
            <person name="Perlinska-Lenart U."/>
            <person name="Aleksandrzak-Piekarczyk T."/>
            <person name="Szatraj K."/>
            <person name="Zielenkiewicz U."/>
            <person name="Pilsyk S."/>
            <person name="Malc E."/>
            <person name="Mieczkowski P."/>
            <person name="Kruszewska J.S."/>
            <person name="Biernat P."/>
            <person name="Pawlowska J."/>
        </authorList>
    </citation>
    <scope>NUCLEOTIDE SEQUENCE</scope>
    <source>
        <strain evidence="8">CBS 226.32</strain>
    </source>
</reference>
<dbReference type="InterPro" id="IPR039772">
    <property type="entry name" value="Bin3-like"/>
</dbReference>
<evidence type="ECO:0000256" key="6">
    <source>
        <dbReference type="RuleBase" id="RU367087"/>
    </source>
</evidence>
<dbReference type="OrthoDB" id="540004at2759"/>
<evidence type="ECO:0000256" key="5">
    <source>
        <dbReference type="PROSITE-ProRule" id="PRU00848"/>
    </source>
</evidence>
<dbReference type="GO" id="GO:0032259">
    <property type="term" value="P:methylation"/>
    <property type="evidence" value="ECO:0007669"/>
    <property type="project" value="UniProtKB-KW"/>
</dbReference>
<dbReference type="GO" id="GO:0008173">
    <property type="term" value="F:RNA methyltransferase activity"/>
    <property type="evidence" value="ECO:0007669"/>
    <property type="project" value="UniProtKB-UniRule"/>
</dbReference>
<comment type="similarity">
    <text evidence="1 6">Belongs to the methyltransferase superfamily.</text>
</comment>
<evidence type="ECO:0000256" key="2">
    <source>
        <dbReference type="ARBA" id="ARBA00022603"/>
    </source>
</evidence>
<feature type="domain" description="Bin3-type SAM" evidence="7">
    <location>
        <begin position="102"/>
        <end position="337"/>
    </location>
</feature>
<dbReference type="PANTHER" id="PTHR12315">
    <property type="entry name" value="BICOID-INTERACTING PROTEIN RELATED"/>
    <property type="match status" value="1"/>
</dbReference>
<protein>
    <recommendedName>
        <fullName evidence="6">RNA methyltransferase</fullName>
        <ecNumber evidence="6">2.1.1.-</ecNumber>
    </recommendedName>
</protein>
<dbReference type="InterPro" id="IPR024160">
    <property type="entry name" value="BIN3_SAM-bd_dom"/>
</dbReference>
<keyword evidence="4 5" id="KW-0949">S-adenosyl-L-methionine</keyword>
<dbReference type="PROSITE" id="PS51515">
    <property type="entry name" value="BIN3_SAM"/>
    <property type="match status" value="1"/>
</dbReference>
<dbReference type="GO" id="GO:0008171">
    <property type="term" value="F:O-methyltransferase activity"/>
    <property type="evidence" value="ECO:0007669"/>
    <property type="project" value="UniProtKB-UniRule"/>
</dbReference>
<keyword evidence="3 6" id="KW-0808">Transferase</keyword>
<dbReference type="Pfam" id="PF06859">
    <property type="entry name" value="Bin3"/>
    <property type="match status" value="1"/>
</dbReference>
<dbReference type="InterPro" id="IPR025714">
    <property type="entry name" value="Methyltranfer_dom"/>
</dbReference>
<evidence type="ECO:0000313" key="8">
    <source>
        <dbReference type="EMBL" id="KAG2211102.1"/>
    </source>
</evidence>
<proteinExistence type="inferred from homology"/>
<dbReference type="Proteomes" id="UP000650833">
    <property type="component" value="Unassembled WGS sequence"/>
</dbReference>
<dbReference type="GO" id="GO:0017069">
    <property type="term" value="F:snRNA binding"/>
    <property type="evidence" value="ECO:0007669"/>
    <property type="project" value="TreeGrafter"/>
</dbReference>